<dbReference type="EMBL" id="JARBJD010000382">
    <property type="protein sequence ID" value="KAK2942803.1"/>
    <property type="molecule type" value="Genomic_DNA"/>
</dbReference>
<dbReference type="SMART" id="SM00129">
    <property type="entry name" value="KISc"/>
    <property type="match status" value="1"/>
</dbReference>
<dbReference type="PRINTS" id="PR00380">
    <property type="entry name" value="KINESINHEAVY"/>
</dbReference>
<dbReference type="PROSITE" id="PS50067">
    <property type="entry name" value="KINESIN_MOTOR_2"/>
    <property type="match status" value="1"/>
</dbReference>
<keyword evidence="4" id="KW-0175">Coiled coil</keyword>
<protein>
    <submittedName>
        <fullName evidence="7">Kinesin heavy chain</fullName>
    </submittedName>
</protein>
<dbReference type="Proteomes" id="UP001281761">
    <property type="component" value="Unassembled WGS sequence"/>
</dbReference>
<evidence type="ECO:0000259" key="6">
    <source>
        <dbReference type="PROSITE" id="PS50067"/>
    </source>
</evidence>
<dbReference type="PROSITE" id="PS00411">
    <property type="entry name" value="KINESIN_MOTOR_1"/>
    <property type="match status" value="1"/>
</dbReference>
<evidence type="ECO:0000256" key="4">
    <source>
        <dbReference type="SAM" id="Coils"/>
    </source>
</evidence>
<dbReference type="InterPro" id="IPR036961">
    <property type="entry name" value="Kinesin_motor_dom_sf"/>
</dbReference>
<feature type="region of interest" description="Disordered" evidence="5">
    <location>
        <begin position="94"/>
        <end position="127"/>
    </location>
</feature>
<evidence type="ECO:0000313" key="8">
    <source>
        <dbReference type="Proteomes" id="UP001281761"/>
    </source>
</evidence>
<feature type="coiled-coil region" evidence="4">
    <location>
        <begin position="272"/>
        <end position="491"/>
    </location>
</feature>
<reference evidence="7 8" key="1">
    <citation type="journal article" date="2022" name="bioRxiv">
        <title>Genomics of Preaxostyla Flagellates Illuminates Evolutionary Transitions and the Path Towards Mitochondrial Loss.</title>
        <authorList>
            <person name="Novak L.V.F."/>
            <person name="Treitli S.C."/>
            <person name="Pyrih J."/>
            <person name="Halakuc P."/>
            <person name="Pipaliya S.V."/>
            <person name="Vacek V."/>
            <person name="Brzon O."/>
            <person name="Soukal P."/>
            <person name="Eme L."/>
            <person name="Dacks J.B."/>
            <person name="Karnkowska A."/>
            <person name="Elias M."/>
            <person name="Hampl V."/>
        </authorList>
    </citation>
    <scope>NUCLEOTIDE SEQUENCE [LARGE SCALE GENOMIC DNA]</scope>
    <source>
        <strain evidence="7">NAU3</strain>
        <tissue evidence="7">Gut</tissue>
    </source>
</reference>
<feature type="binding site" evidence="3">
    <location>
        <begin position="846"/>
        <end position="853"/>
    </location>
    <ligand>
        <name>ATP</name>
        <dbReference type="ChEBI" id="CHEBI:30616"/>
    </ligand>
</feature>
<feature type="coiled-coil region" evidence="4">
    <location>
        <begin position="561"/>
        <end position="627"/>
    </location>
</feature>
<dbReference type="InterPro" id="IPR027640">
    <property type="entry name" value="Kinesin-like_fam"/>
</dbReference>
<feature type="coiled-coil region" evidence="4">
    <location>
        <begin position="216"/>
        <end position="243"/>
    </location>
</feature>
<feature type="region of interest" description="Disordered" evidence="5">
    <location>
        <begin position="1057"/>
        <end position="1076"/>
    </location>
</feature>
<accession>A0ABQ9WTG4</accession>
<dbReference type="InterPro" id="IPR027417">
    <property type="entry name" value="P-loop_NTPase"/>
</dbReference>
<feature type="compositionally biased region" description="Polar residues" evidence="5">
    <location>
        <begin position="923"/>
        <end position="936"/>
    </location>
</feature>
<sequence length="1132" mass="129658">MSNPKQDIHVVPNDPPSPVMDYASHKMIEDDETAPTDLTDTNHSYFMELLGPKNQEAMLTPQNSSRINSQTVSDNFYFEAEQSVILPNRIQHMLTPERDESSPEKEMNTPDSSSQDESQNENSTDLTSMEQYAHLTQRLIESEREVEAKRKAVDQLRATLKELLEKAKEHQVEKRNLSVERDELQIVLDMQTKLSSTRLTNLREISHTTTESILHNEELTAHIARLENLLNDERIQVRRKESELQQCWKREAEHLAEKEKEKQHREVTAARNLQLMESLKQMEQERDEARNEMVSFRSGKLEVEIELQKKEKHNNELCVSLLKEQDRVQTLRRKLNDYDVKETKRQQELNKASLNSESAQFNHLQTNKELEKARYELAKLRNENESLSIRLASALSTHSKQRGTVTDAQSENATIRGLKDEIVIVREQLESNEQDLADKNFELAQAEKEKQILRDTIRELTLERDQSINERTKLQQRVHELEYRRENEKTTDDSNSEDTDCFSDFEMSMRKKKTVHKQHQRVVTTKTNEDGPVGMILPMSETQMMFEEDLRATLIRTTNKLKFTQGELRGLDEDAKKLIRKRKTEVDNLTKELKKQKNAHNISRQQITSVSCGLKDVKQELESLRQEIVTSPLNSTTYSQSSNPVVAQTVQKMNSILASSALNAKLCEEMKIRLGIITSAWGREFEKRRTLHNSLMELRGRIRVYVRIRPLDLRAVAEAKKAENEFGRMRNQMNDEEQFGAADLIEGKGSEAVTSLDSHTHSIIRMKSDDSIILIPKDKLFTLTQSISGKGGPTSADVDAAFKRGQSFQFDRVFGEKASQETVFAEIEPLATTLLDGCDVCVMAYGQTGTGKTFTMNGTPTDEGLIKRLLRRVWEENEERGAKIQSEGENGRVSMWMSMCEIYNKKSNCLITEKNKRAKSSESLDQPTNTGDTQLPNDFKSYARDFSLLTEQITSIDDALRIMDECSELRQTAKTRMNKTSSRSHLFTILYIAQQNVRRWKGTDRETRQTVLSKLILVDLAGSENAEKAQTEGTQRFEGGEINKSLTALGRVLETMRDNQSRSDQKKGQPAQQNRIPFADSQLTRMLEDPLNRSGHVALIVCVSGNKDNLTETTYALDFGLKARQTKAAGRK</sequence>
<comment type="similarity">
    <text evidence="3">Belongs to the TRAFAC class myosin-kinesin ATPase superfamily. Kinesin family.</text>
</comment>
<feature type="compositionally biased region" description="Basic and acidic residues" evidence="5">
    <location>
        <begin position="1057"/>
        <end position="1067"/>
    </location>
</feature>
<dbReference type="PANTHER" id="PTHR47972">
    <property type="entry name" value="KINESIN-LIKE PROTEIN KLP-3"/>
    <property type="match status" value="1"/>
</dbReference>
<keyword evidence="3" id="KW-0505">Motor protein</keyword>
<evidence type="ECO:0000256" key="2">
    <source>
        <dbReference type="ARBA" id="ARBA00022840"/>
    </source>
</evidence>
<feature type="compositionally biased region" description="Basic and acidic residues" evidence="5">
    <location>
        <begin position="95"/>
        <end position="108"/>
    </location>
</feature>
<evidence type="ECO:0000256" key="5">
    <source>
        <dbReference type="SAM" id="MobiDB-lite"/>
    </source>
</evidence>
<dbReference type="PANTHER" id="PTHR47972:SF28">
    <property type="entry name" value="KINESIN-LIKE PROTEIN KLP-3"/>
    <property type="match status" value="1"/>
</dbReference>
<feature type="coiled-coil region" evidence="4">
    <location>
        <begin position="132"/>
        <end position="187"/>
    </location>
</feature>
<name>A0ABQ9WTG4_9EUKA</name>
<proteinExistence type="inferred from homology"/>
<evidence type="ECO:0000313" key="7">
    <source>
        <dbReference type="EMBL" id="KAK2942803.1"/>
    </source>
</evidence>
<feature type="region of interest" description="Disordered" evidence="5">
    <location>
        <begin position="916"/>
        <end position="937"/>
    </location>
</feature>
<evidence type="ECO:0000256" key="3">
    <source>
        <dbReference type="PROSITE-ProRule" id="PRU00283"/>
    </source>
</evidence>
<dbReference type="SUPFAM" id="SSF52540">
    <property type="entry name" value="P-loop containing nucleoside triphosphate hydrolases"/>
    <property type="match status" value="1"/>
</dbReference>
<organism evidence="7 8">
    <name type="scientific">Blattamonas nauphoetae</name>
    <dbReference type="NCBI Taxonomy" id="2049346"/>
    <lineage>
        <taxon>Eukaryota</taxon>
        <taxon>Metamonada</taxon>
        <taxon>Preaxostyla</taxon>
        <taxon>Oxymonadida</taxon>
        <taxon>Blattamonas</taxon>
    </lineage>
</organism>
<comment type="caution">
    <text evidence="7">The sequence shown here is derived from an EMBL/GenBank/DDBJ whole genome shotgun (WGS) entry which is preliminary data.</text>
</comment>
<gene>
    <name evidence="7" type="ORF">BLNAU_22282</name>
</gene>
<feature type="compositionally biased region" description="Low complexity" evidence="5">
    <location>
        <begin position="111"/>
        <end position="123"/>
    </location>
</feature>
<dbReference type="InterPro" id="IPR019821">
    <property type="entry name" value="Kinesin_motor_CS"/>
</dbReference>
<feature type="domain" description="Kinesin motor" evidence="6">
    <location>
        <begin position="701"/>
        <end position="1126"/>
    </location>
</feature>
<keyword evidence="1 3" id="KW-0547">Nucleotide-binding</keyword>
<dbReference type="InterPro" id="IPR001752">
    <property type="entry name" value="Kinesin_motor_dom"/>
</dbReference>
<keyword evidence="2 3" id="KW-0067">ATP-binding</keyword>
<evidence type="ECO:0000256" key="1">
    <source>
        <dbReference type="ARBA" id="ARBA00022741"/>
    </source>
</evidence>
<keyword evidence="8" id="KW-1185">Reference proteome</keyword>
<dbReference type="Gene3D" id="3.40.850.10">
    <property type="entry name" value="Kinesin motor domain"/>
    <property type="match status" value="1"/>
</dbReference>
<dbReference type="Pfam" id="PF00225">
    <property type="entry name" value="Kinesin"/>
    <property type="match status" value="1"/>
</dbReference>